<feature type="modified residue" description="4-aspartylphosphate" evidence="5 7">
    <location>
        <position position="66"/>
    </location>
</feature>
<dbReference type="InterPro" id="IPR008248">
    <property type="entry name" value="CheB-like"/>
</dbReference>
<organism evidence="10 11">
    <name type="scientific">Leptospira wolffii</name>
    <dbReference type="NCBI Taxonomy" id="409998"/>
    <lineage>
        <taxon>Bacteria</taxon>
        <taxon>Pseudomonadati</taxon>
        <taxon>Spirochaetota</taxon>
        <taxon>Spirochaetia</taxon>
        <taxon>Leptospirales</taxon>
        <taxon>Leptospiraceae</taxon>
        <taxon>Leptospira</taxon>
    </lineage>
</organism>
<comment type="caution">
    <text evidence="10">The sequence shown here is derived from an EMBL/GenBank/DDBJ whole genome shotgun (WGS) entry which is preliminary data.</text>
</comment>
<dbReference type="GO" id="GO:0008984">
    <property type="term" value="F:protein-glutamate methylesterase activity"/>
    <property type="evidence" value="ECO:0007669"/>
    <property type="project" value="UniProtKB-UniRule"/>
</dbReference>
<dbReference type="SUPFAM" id="SSF52172">
    <property type="entry name" value="CheY-like"/>
    <property type="match status" value="1"/>
</dbReference>
<dbReference type="Gene3D" id="3.40.50.2300">
    <property type="match status" value="1"/>
</dbReference>
<evidence type="ECO:0000256" key="2">
    <source>
        <dbReference type="ARBA" id="ARBA00022500"/>
    </source>
</evidence>
<comment type="PTM">
    <text evidence="5">Phosphorylated by CheA. Phosphorylation of the N-terminal regulatory domain activates the methylesterase activity.</text>
</comment>
<evidence type="ECO:0000256" key="5">
    <source>
        <dbReference type="HAMAP-Rule" id="MF_00099"/>
    </source>
</evidence>
<dbReference type="GO" id="GO:0000156">
    <property type="term" value="F:phosphorelay response regulator activity"/>
    <property type="evidence" value="ECO:0007669"/>
    <property type="project" value="InterPro"/>
</dbReference>
<evidence type="ECO:0000256" key="4">
    <source>
        <dbReference type="ARBA" id="ARBA00048267"/>
    </source>
</evidence>
<feature type="domain" description="Response regulatory" evidence="8">
    <location>
        <begin position="15"/>
        <end position="133"/>
    </location>
</feature>
<dbReference type="EC" id="3.1.1.61" evidence="5"/>
<evidence type="ECO:0000256" key="6">
    <source>
        <dbReference type="PROSITE-ProRule" id="PRU00050"/>
    </source>
</evidence>
<dbReference type="HAMAP" id="MF_00099">
    <property type="entry name" value="CheB_chemtxs"/>
    <property type="match status" value="1"/>
</dbReference>
<dbReference type="GO" id="GO:0006935">
    <property type="term" value="P:chemotaxis"/>
    <property type="evidence" value="ECO:0007669"/>
    <property type="project" value="UniProtKB-UniRule"/>
</dbReference>
<dbReference type="EMBL" id="NPDT01000003">
    <property type="protein sequence ID" value="PJZ65941.1"/>
    <property type="molecule type" value="Genomic_DNA"/>
</dbReference>
<protein>
    <recommendedName>
        <fullName evidence="5">Protein-glutamate methylesterase/protein-glutamine glutaminase</fullName>
        <ecNumber evidence="5">3.1.1.61</ecNumber>
        <ecNumber evidence="5">3.5.1.44</ecNumber>
    </recommendedName>
</protein>
<dbReference type="RefSeq" id="WP_100758832.1">
    <property type="nucleotide sequence ID" value="NZ_NPDT01000003.1"/>
</dbReference>
<sequence length="360" mass="39187">MELSVEKLKMQGKASVFVVDDSLVYRNLLRNAFGQDSDFRFLGTAIDGKFALPKIEQLRPDFVILDVEMPEMNGLDTLKEIRKRSPDTKVIMLSSLTVEGAKVTLQALELGAIDFISKPGVDSLGESGIAEVLESLASKIRSLHSASGSKFVQEEKVEVRRSQPKVGRGEYSICGIGISTGGPIALRELLSNISPDLNGIVVIAQHMPPLFTNYLAESLSSVSKIKVKEVEDGEKLEKSTAYIAQGGKQLEILRGEDGPYARVFSGPEEELCKPSVNILFRSLAKNFADETVAVIMTGMGEDGYLGMNDLRKNGAYLIAQTAESCTVFGMPSRPVKEGIVNDVLNIKSIAEKITLLLSRN</sequence>
<accession>A0A2M9ZBX9</accession>
<comment type="similarity">
    <text evidence="5">Belongs to the CheB family.</text>
</comment>
<feature type="active site" evidence="5 6">
    <location>
        <position position="206"/>
    </location>
</feature>
<evidence type="ECO:0000256" key="3">
    <source>
        <dbReference type="ARBA" id="ARBA00022801"/>
    </source>
</evidence>
<keyword evidence="3 5" id="KW-0378">Hydrolase</keyword>
<dbReference type="EC" id="3.5.1.44" evidence="5"/>
<feature type="active site" evidence="5 6">
    <location>
        <position position="302"/>
    </location>
</feature>
<evidence type="ECO:0000313" key="11">
    <source>
        <dbReference type="Proteomes" id="UP000231912"/>
    </source>
</evidence>
<dbReference type="SUPFAM" id="SSF52738">
    <property type="entry name" value="Methylesterase CheB, C-terminal domain"/>
    <property type="match status" value="1"/>
</dbReference>
<reference evidence="10 11" key="1">
    <citation type="submission" date="2017-07" db="EMBL/GenBank/DDBJ databases">
        <title>Leptospira spp. isolated from tropical soils.</title>
        <authorList>
            <person name="Thibeaux R."/>
            <person name="Iraola G."/>
            <person name="Ferres I."/>
            <person name="Bierque E."/>
            <person name="Girault D."/>
            <person name="Soupe-Gilbert M.-E."/>
            <person name="Picardeau M."/>
            <person name="Goarant C."/>
        </authorList>
    </citation>
    <scope>NUCLEOTIDE SEQUENCE [LARGE SCALE GENOMIC DNA]</scope>
    <source>
        <strain evidence="10 11">FH2-C-A2</strain>
    </source>
</reference>
<dbReference type="SMART" id="SM00448">
    <property type="entry name" value="REC"/>
    <property type="match status" value="1"/>
</dbReference>
<dbReference type="PIRSF" id="PIRSF000876">
    <property type="entry name" value="RR_chemtxs_CheB"/>
    <property type="match status" value="1"/>
</dbReference>
<dbReference type="InterPro" id="IPR001789">
    <property type="entry name" value="Sig_transdc_resp-reg_receiver"/>
</dbReference>
<dbReference type="Gene3D" id="3.40.50.180">
    <property type="entry name" value="Methylesterase CheB, C-terminal domain"/>
    <property type="match status" value="1"/>
</dbReference>
<dbReference type="NCBIfam" id="NF001965">
    <property type="entry name" value="PRK00742.1"/>
    <property type="match status" value="1"/>
</dbReference>
<dbReference type="PROSITE" id="PS50110">
    <property type="entry name" value="RESPONSE_REGULATORY"/>
    <property type="match status" value="1"/>
</dbReference>
<dbReference type="PANTHER" id="PTHR42872:SF6">
    <property type="entry name" value="PROTEIN-GLUTAMATE METHYLESTERASE_PROTEIN-GLUTAMINE GLUTAMINASE"/>
    <property type="match status" value="1"/>
</dbReference>
<proteinExistence type="inferred from homology"/>
<dbReference type="GO" id="GO:0050568">
    <property type="term" value="F:protein-glutamine glutaminase activity"/>
    <property type="evidence" value="ECO:0007669"/>
    <property type="project" value="UniProtKB-UniRule"/>
</dbReference>
<dbReference type="Pfam" id="PF01339">
    <property type="entry name" value="CheB_methylest"/>
    <property type="match status" value="1"/>
</dbReference>
<evidence type="ECO:0000313" key="10">
    <source>
        <dbReference type="EMBL" id="PJZ65941.1"/>
    </source>
</evidence>
<dbReference type="Pfam" id="PF00072">
    <property type="entry name" value="Response_reg"/>
    <property type="match status" value="1"/>
</dbReference>
<comment type="function">
    <text evidence="5">Involved in chemotaxis. Part of a chemotaxis signal transduction system that modulates chemotaxis in response to various stimuli. Catalyzes the demethylation of specific methylglutamate residues introduced into the chemoreceptors (methyl-accepting chemotaxis proteins or MCP) by CheR. Also mediates the irreversible deamidation of specific glutamine residues to glutamic acid.</text>
</comment>
<keyword evidence="1 5" id="KW-0963">Cytoplasm</keyword>
<comment type="subcellular location">
    <subcellularLocation>
        <location evidence="5">Cytoplasm</location>
    </subcellularLocation>
</comment>
<keyword evidence="5 7" id="KW-0597">Phosphoprotein</keyword>
<feature type="domain" description="CheB-type methylesterase" evidence="9">
    <location>
        <begin position="164"/>
        <end position="360"/>
    </location>
</feature>
<comment type="catalytic activity">
    <reaction evidence="4 5">
        <text>[protein]-L-glutamate 5-O-methyl ester + H2O = L-glutamyl-[protein] + methanol + H(+)</text>
        <dbReference type="Rhea" id="RHEA:23236"/>
        <dbReference type="Rhea" id="RHEA-COMP:10208"/>
        <dbReference type="Rhea" id="RHEA-COMP:10311"/>
        <dbReference type="ChEBI" id="CHEBI:15377"/>
        <dbReference type="ChEBI" id="CHEBI:15378"/>
        <dbReference type="ChEBI" id="CHEBI:17790"/>
        <dbReference type="ChEBI" id="CHEBI:29973"/>
        <dbReference type="ChEBI" id="CHEBI:82795"/>
        <dbReference type="EC" id="3.1.1.61"/>
    </reaction>
</comment>
<keyword evidence="2 5" id="KW-0145">Chemotaxis</keyword>
<evidence type="ECO:0000259" key="8">
    <source>
        <dbReference type="PROSITE" id="PS50110"/>
    </source>
</evidence>
<comment type="domain">
    <text evidence="5">Contains a C-terminal catalytic domain, and an N-terminal region which modulates catalytic activity.</text>
</comment>
<dbReference type="Proteomes" id="UP000231912">
    <property type="component" value="Unassembled WGS sequence"/>
</dbReference>
<dbReference type="CDD" id="cd17541">
    <property type="entry name" value="REC_CheB-like"/>
    <property type="match status" value="1"/>
</dbReference>
<dbReference type="PANTHER" id="PTHR42872">
    <property type="entry name" value="PROTEIN-GLUTAMATE METHYLESTERASE/PROTEIN-GLUTAMINE GLUTAMINASE"/>
    <property type="match status" value="1"/>
</dbReference>
<dbReference type="GO" id="GO:0005737">
    <property type="term" value="C:cytoplasm"/>
    <property type="evidence" value="ECO:0007669"/>
    <property type="project" value="UniProtKB-SubCell"/>
</dbReference>
<dbReference type="PROSITE" id="PS50122">
    <property type="entry name" value="CHEB"/>
    <property type="match status" value="1"/>
</dbReference>
<dbReference type="InterPro" id="IPR000673">
    <property type="entry name" value="Sig_transdc_resp-reg_Me-estase"/>
</dbReference>
<comment type="catalytic activity">
    <reaction evidence="5">
        <text>L-glutaminyl-[protein] + H2O = L-glutamyl-[protein] + NH4(+)</text>
        <dbReference type="Rhea" id="RHEA:16441"/>
        <dbReference type="Rhea" id="RHEA-COMP:10207"/>
        <dbReference type="Rhea" id="RHEA-COMP:10208"/>
        <dbReference type="ChEBI" id="CHEBI:15377"/>
        <dbReference type="ChEBI" id="CHEBI:28938"/>
        <dbReference type="ChEBI" id="CHEBI:29973"/>
        <dbReference type="ChEBI" id="CHEBI:30011"/>
        <dbReference type="EC" id="3.5.1.44"/>
    </reaction>
</comment>
<feature type="active site" evidence="5 6">
    <location>
        <position position="179"/>
    </location>
</feature>
<dbReference type="InterPro" id="IPR035909">
    <property type="entry name" value="CheB_C"/>
</dbReference>
<dbReference type="InterPro" id="IPR011006">
    <property type="entry name" value="CheY-like_superfamily"/>
</dbReference>
<gene>
    <name evidence="5" type="primary">cheB</name>
    <name evidence="10" type="ORF">CH371_10445</name>
</gene>
<dbReference type="CDD" id="cd16432">
    <property type="entry name" value="CheB_Rec"/>
    <property type="match status" value="1"/>
</dbReference>
<name>A0A2M9ZBX9_9LEPT</name>
<evidence type="ECO:0000256" key="1">
    <source>
        <dbReference type="ARBA" id="ARBA00022490"/>
    </source>
</evidence>
<evidence type="ECO:0000259" key="9">
    <source>
        <dbReference type="PROSITE" id="PS50122"/>
    </source>
</evidence>
<evidence type="ECO:0000256" key="7">
    <source>
        <dbReference type="PROSITE-ProRule" id="PRU00169"/>
    </source>
</evidence>
<dbReference type="AlphaFoldDB" id="A0A2M9ZBX9"/>